<dbReference type="GO" id="GO:0005829">
    <property type="term" value="C:cytosol"/>
    <property type="evidence" value="ECO:0007669"/>
    <property type="project" value="GOC"/>
</dbReference>
<feature type="domain" description="DOP1 N-terminal" evidence="5">
    <location>
        <begin position="60"/>
        <end position="344"/>
    </location>
</feature>
<keyword evidence="1" id="KW-0813">Transport</keyword>
<evidence type="ECO:0000256" key="2">
    <source>
        <dbReference type="ARBA" id="ARBA00022927"/>
    </source>
</evidence>
<feature type="compositionally biased region" description="Low complexity" evidence="4">
    <location>
        <begin position="2020"/>
        <end position="2033"/>
    </location>
</feature>
<evidence type="ECO:0000256" key="1">
    <source>
        <dbReference type="ARBA" id="ARBA00022448"/>
    </source>
</evidence>
<feature type="region of interest" description="Disordered" evidence="4">
    <location>
        <begin position="2004"/>
        <end position="2037"/>
    </location>
</feature>
<evidence type="ECO:0000259" key="7">
    <source>
        <dbReference type="Pfam" id="PF24601"/>
    </source>
</evidence>
<reference evidence="9" key="1">
    <citation type="submission" date="2016-04" db="UniProtKB">
        <authorList>
            <consortium name="WormBaseParasite"/>
        </authorList>
    </citation>
    <scope>IDENTIFICATION</scope>
</reference>
<dbReference type="GO" id="GO:0005802">
    <property type="term" value="C:trans-Golgi network"/>
    <property type="evidence" value="ECO:0007669"/>
    <property type="project" value="TreeGrafter"/>
</dbReference>
<dbReference type="Pfam" id="PF24598">
    <property type="entry name" value="DOP1_C"/>
    <property type="match status" value="1"/>
</dbReference>
<dbReference type="Pfam" id="PF24601">
    <property type="entry name" value="TPR_DOP1"/>
    <property type="match status" value="1"/>
</dbReference>
<name>A0A158R550_9BILA</name>
<proteinExistence type="inferred from homology"/>
<comment type="similarity">
    <text evidence="3">Belongs to the DOP1 family.</text>
</comment>
<evidence type="ECO:0000259" key="6">
    <source>
        <dbReference type="Pfam" id="PF24598"/>
    </source>
</evidence>
<organism evidence="8 9">
    <name type="scientific">Syphacia muris</name>
    <dbReference type="NCBI Taxonomy" id="451379"/>
    <lineage>
        <taxon>Eukaryota</taxon>
        <taxon>Metazoa</taxon>
        <taxon>Ecdysozoa</taxon>
        <taxon>Nematoda</taxon>
        <taxon>Chromadorea</taxon>
        <taxon>Rhabditida</taxon>
        <taxon>Spirurina</taxon>
        <taxon>Oxyuridomorpha</taxon>
        <taxon>Oxyuroidea</taxon>
        <taxon>Oxyuridae</taxon>
        <taxon>Syphacia</taxon>
    </lineage>
</organism>
<evidence type="ECO:0000313" key="9">
    <source>
        <dbReference type="WBParaSite" id="SMUV_0000548801-mRNA-1"/>
    </source>
</evidence>
<evidence type="ECO:0000256" key="3">
    <source>
        <dbReference type="ARBA" id="ARBA00046326"/>
    </source>
</evidence>
<dbReference type="PANTHER" id="PTHR14042">
    <property type="entry name" value="DOPEY-RELATED"/>
    <property type="match status" value="1"/>
</dbReference>
<dbReference type="GO" id="GO:0006895">
    <property type="term" value="P:Golgi to endosome transport"/>
    <property type="evidence" value="ECO:0007669"/>
    <property type="project" value="InterPro"/>
</dbReference>
<dbReference type="InterPro" id="IPR007249">
    <property type="entry name" value="DOP1_N"/>
</dbReference>
<dbReference type="InterPro" id="IPR040314">
    <property type="entry name" value="DOP1"/>
</dbReference>
<evidence type="ECO:0000259" key="5">
    <source>
        <dbReference type="Pfam" id="PF04118"/>
    </source>
</evidence>
<sequence length="2425" mass="273654">MRKYTTFKEPHCTRVEGAPLVGLGVTYSLSSFKVHMSSVLLTGADADTIVTQAAVYSNSSKYRTYAAAVDKALKAFEASNEWADLISALTKLSRVFHANAKFNFDIPKPVMVAKRLSQCLHPALPHGVHLKALETYRQLFDIIGQKQLPQLLYLFTLGLFPLMDFCGIKVKSELLSIFEIYLLPLGLRIKPLLPGFISAVLLGLEEGTEFYNRSLTLLNNIKNGVGAETFFTCLWKAALNSPSVRLPALIFVNNSFDKRRSIEDQIYIMGDHVDRMVEALCAIADDNGSALIQRHLLDFLSSAFPLNSDYLVREDFVQLLRRCIFVLLRRDMSLNRRLHQWLLNRCSDSSTASQFLGSEEMIDTNFFRTFSLPLVKKAVEEYLKLDTVELPKRRDALESTKDRQLQFTEVRVCRLLLYFLDRPELGNLILAESLSTLLNEASKHRVALDQLDNPDSLLTNRVEEFGKTFNLLLDSLESGFIWDHVGRRFDTLMNSDEDDHEERISNFLDPELITIESWSLREELKMQLAAELDAFPRILTFCVQTVEMGSDGDVYFTYLPQLCSKILSVLMWKDLTDIDCNFLKRLLESLKVILHEVRQFAIANEQGKLKAPVEREAQMSPNPSNYYSPVELTFDNCGQFLVQACSWFCDERTSERLDVVRGSCDLVKECADFPFTYFTKQEKNGLRQNSRKSLNEEKCPEWIASLYNLIKFCAGKFYERNERKASLASVLKNERNELDASVHFDANEFLSCVEAVRCLVYVSVRSIQFFKAQTSERKLKNGVMYRELKKKVVLSPMGPFLPISCFKKVAEDGSFEDAAKYMWDILGLERAALYHGAAAQVLSLLHAREIDEPSSEVEELVLHDLTSSDKGLNAIAAKKFHKLWVLSHAEGTDELFSGLASKPFNRVVTVFLGILATDNSGIESAEVRDVAMAWFGEIARRNDLPRILQMLSAMLLNPTTSRISIQYLSMHNRLNKDQLASIPAGVCAITLLSDDGRHFLHHLCEDVSYPLTKPSWHFPEALVVLQQARYSQNLSNWLYEIRNRLLQIGDAEPSVEIGIVSSPIKTHRRMVSDLPIFDGDNDSLVSIESVESAVAETVQYLVDCVCDINTGVNDEVYEKNLKTAGATTINKIGETDKTSSMALSLAPLKYETNVNQHVADFSLDSELRGLENVKRVKGHRRQDSLQESIFTMTAQELKFFDSSDMPHLNAAGDDKQPLCHELHAHMLLYTETGLAVDLARAEKVLRMLIALMRLQGSCVPSHLIISSMVSSGTASLATVANYIGDNQIIDLMFRHMQAIAGQDFWINHDGENKEVASEWSKNHHYAFLEIFITVALYYLRSYYLNSPTSAVSDYDLRTAWKCKMAALDLLTELLRQLSEIIQENRSRSLVVYIYGILQRTKLQKCVLSLLLTSVYNVRAGSLRNVPLSADIIEFNEGCLSTGNEFRDVINSYQGSLLDLTATVIHLEMDIKNGFKKFTDQDVGSLDKRIISNQIYNSPAHRQHLREPQVAMVELRLFLSTVMNALKKEPCRHQRWQSFMISILPFLDRSLPTLCIHIVDQLRKNTESVMRAAYQSYPLQDLPFVVDGKRVSETVSDTDIPCYPTNYAIGLLETLTTFTHFCLLDSINQPSGLTTTTISTVTGRHASSSQGTSLSTSISSSMLSAIPGTRGATELISNLVKAFSFSDSSSVSANQMKYVDRGDGYWAKARVEILNALPVIMTTICNVWTLVREGNDPSLLIGSASEIRRLLLDFLSPIAHHHQQCFLTSIAYVWLTRSSGLSTDRLFISGESGIAFKYSAVQMDIAFLLAEIDTLSFEALVSTIANMLRDCVGKSGKQVSTALEKNAFAVESSLLEVLHCYIRTLPHDSFQKYWPSLQLLFSESPILSLPPRAVFLEFLILVDFIRICGSGSLYDGKQDIRTVQEACQKLTEAVNVIIGWQLEQTTWLKRTLVVKHDSGLKSQDSSPIFESTTTLTSAPNSEVTSFRGSTASLVPPKLASFDDQNAAQISPGSTPSDRKSSPILRSSIKDSSSTSKRDPTYSIQALSLLAENLAELIDFVCRNEDREKHLLTLQAVWNNTLPARNARFFLVGSQLLASMSTYNYMRVVWRKSTLDLFLDPSFFKMDMQSLKQWLIIIDNLMTHDKTSFKELLMRVSTTPNSTLSSLMTSKEAEYELRAQALKRLAFTVFSSELDQYQSQLPDIQERLSENIRLSQVPNVHAQVFLCYRVLLLRLKPFHLVSMWPSMVTELVYVLLQIEQQLSEALNLSDDLKCDKSDQWMQLYLAACKLLEALCTLPSGYLPQYQMCHWAFVASVDSSCNSSFVPFAGRINSLLNNKFGPLSADEKRINSASLLNLKTLTSFSELRPFFLALATQDKSVFITDSDGRFRDDQPRDAAYMNGKLSYKDALKRLEHSLHVDFAEHWQL</sequence>
<feature type="domain" description="DOP1-like TPR" evidence="7">
    <location>
        <begin position="1220"/>
        <end position="1624"/>
    </location>
</feature>
<dbReference type="STRING" id="451379.A0A158R550"/>
<dbReference type="InterPro" id="IPR056459">
    <property type="entry name" value="TPR_DOP1"/>
</dbReference>
<protein>
    <submittedName>
        <fullName evidence="9">Dopey_N domain-containing protein</fullName>
    </submittedName>
</protein>
<dbReference type="InterPro" id="IPR016024">
    <property type="entry name" value="ARM-type_fold"/>
</dbReference>
<dbReference type="GO" id="GO:0005768">
    <property type="term" value="C:endosome"/>
    <property type="evidence" value="ECO:0007669"/>
    <property type="project" value="TreeGrafter"/>
</dbReference>
<accession>A0A158R550</accession>
<evidence type="ECO:0000313" key="8">
    <source>
        <dbReference type="Proteomes" id="UP000046393"/>
    </source>
</evidence>
<dbReference type="Proteomes" id="UP000046393">
    <property type="component" value="Unplaced"/>
</dbReference>
<dbReference type="Pfam" id="PF04118">
    <property type="entry name" value="Dopey_N"/>
    <property type="match status" value="1"/>
</dbReference>
<dbReference type="InterPro" id="IPR056457">
    <property type="entry name" value="DOP1_C"/>
</dbReference>
<keyword evidence="2" id="KW-0653">Protein transport</keyword>
<keyword evidence="8" id="KW-1185">Reference proteome</keyword>
<dbReference type="WBParaSite" id="SMUV_0000548801-mRNA-1">
    <property type="protein sequence ID" value="SMUV_0000548801-mRNA-1"/>
    <property type="gene ID" value="SMUV_0000548801"/>
</dbReference>
<feature type="compositionally biased region" description="Polar residues" evidence="4">
    <location>
        <begin position="2004"/>
        <end position="2014"/>
    </location>
</feature>
<dbReference type="GO" id="GO:0015031">
    <property type="term" value="P:protein transport"/>
    <property type="evidence" value="ECO:0007669"/>
    <property type="project" value="UniProtKB-KW"/>
</dbReference>
<feature type="domain" description="DOP1-like C-terminal" evidence="6">
    <location>
        <begin position="2027"/>
        <end position="2372"/>
    </location>
</feature>
<dbReference type="SUPFAM" id="SSF48371">
    <property type="entry name" value="ARM repeat"/>
    <property type="match status" value="1"/>
</dbReference>
<evidence type="ECO:0000256" key="4">
    <source>
        <dbReference type="SAM" id="MobiDB-lite"/>
    </source>
</evidence>
<dbReference type="PANTHER" id="PTHR14042:SF24">
    <property type="entry name" value="PROTEIN DOPEY-1 HOMOLOG"/>
    <property type="match status" value="1"/>
</dbReference>